<gene>
    <name evidence="4" type="ORF">METZ01_LOCUS253359</name>
</gene>
<sequence length="200" mass="23467">MSKFNVSRETYYILDDFRKLVIKKNRLINLISQKTEENFIERHIIDCVQAIDFIDINSQSCTDVGSGAGLPGIVLAIVFKKKNIKMKVNLYEKSHHKSKFLKQISEKLKLNVEVFQRDIFKEKNLVSGSIIARAFKPLPIIMDLVERKFKNYKNLVVFMGKNGKQMLEDSVKKWKFEYKEKRSLTSKDSFLINIKNIRKK</sequence>
<dbReference type="EMBL" id="UINC01068133">
    <property type="protein sequence ID" value="SVC00505.1"/>
    <property type="molecule type" value="Genomic_DNA"/>
</dbReference>
<accession>A0A382IMF1</accession>
<dbReference type="InterPro" id="IPR003682">
    <property type="entry name" value="rRNA_ssu_MeTfrase_G"/>
</dbReference>
<evidence type="ECO:0000256" key="1">
    <source>
        <dbReference type="ARBA" id="ARBA00022490"/>
    </source>
</evidence>
<keyword evidence="2" id="KW-0698">rRNA processing</keyword>
<dbReference type="Pfam" id="PF02527">
    <property type="entry name" value="GidB"/>
    <property type="match status" value="1"/>
</dbReference>
<protein>
    <submittedName>
        <fullName evidence="4">Uncharacterized protein</fullName>
    </submittedName>
</protein>
<dbReference type="GO" id="GO:0005829">
    <property type="term" value="C:cytosol"/>
    <property type="evidence" value="ECO:0007669"/>
    <property type="project" value="TreeGrafter"/>
</dbReference>
<dbReference type="HAMAP" id="MF_00074">
    <property type="entry name" value="16SrRNA_methyltr_G"/>
    <property type="match status" value="1"/>
</dbReference>
<dbReference type="NCBIfam" id="TIGR00138">
    <property type="entry name" value="rsmG_gidB"/>
    <property type="match status" value="1"/>
</dbReference>
<dbReference type="SUPFAM" id="SSF53335">
    <property type="entry name" value="S-adenosyl-L-methionine-dependent methyltransferases"/>
    <property type="match status" value="1"/>
</dbReference>
<keyword evidence="3" id="KW-0808">Transferase</keyword>
<dbReference type="PANTHER" id="PTHR31760">
    <property type="entry name" value="S-ADENOSYL-L-METHIONINE-DEPENDENT METHYLTRANSFERASES SUPERFAMILY PROTEIN"/>
    <property type="match status" value="1"/>
</dbReference>
<organism evidence="4">
    <name type="scientific">marine metagenome</name>
    <dbReference type="NCBI Taxonomy" id="408172"/>
    <lineage>
        <taxon>unclassified sequences</taxon>
        <taxon>metagenomes</taxon>
        <taxon>ecological metagenomes</taxon>
    </lineage>
</organism>
<dbReference type="InterPro" id="IPR029063">
    <property type="entry name" value="SAM-dependent_MTases_sf"/>
</dbReference>
<dbReference type="Gene3D" id="3.40.50.150">
    <property type="entry name" value="Vaccinia Virus protein VP39"/>
    <property type="match status" value="1"/>
</dbReference>
<evidence type="ECO:0000313" key="4">
    <source>
        <dbReference type="EMBL" id="SVC00505.1"/>
    </source>
</evidence>
<proteinExistence type="inferred from homology"/>
<dbReference type="PANTHER" id="PTHR31760:SF0">
    <property type="entry name" value="S-ADENOSYL-L-METHIONINE-DEPENDENT METHYLTRANSFERASES SUPERFAMILY PROTEIN"/>
    <property type="match status" value="1"/>
</dbReference>
<dbReference type="AlphaFoldDB" id="A0A382IMF1"/>
<reference evidence="4" key="1">
    <citation type="submission" date="2018-05" db="EMBL/GenBank/DDBJ databases">
        <authorList>
            <person name="Lanie J.A."/>
            <person name="Ng W.-L."/>
            <person name="Kazmierczak K.M."/>
            <person name="Andrzejewski T.M."/>
            <person name="Davidsen T.M."/>
            <person name="Wayne K.J."/>
            <person name="Tettelin H."/>
            <person name="Glass J.I."/>
            <person name="Rusch D."/>
            <person name="Podicherti R."/>
            <person name="Tsui H.-C.T."/>
            <person name="Winkler M.E."/>
        </authorList>
    </citation>
    <scope>NUCLEOTIDE SEQUENCE</scope>
</reference>
<evidence type="ECO:0000256" key="3">
    <source>
        <dbReference type="ARBA" id="ARBA00022679"/>
    </source>
</evidence>
<name>A0A382IMF1_9ZZZZ</name>
<evidence type="ECO:0000256" key="2">
    <source>
        <dbReference type="ARBA" id="ARBA00022552"/>
    </source>
</evidence>
<dbReference type="PIRSF" id="PIRSF003078">
    <property type="entry name" value="GidB"/>
    <property type="match status" value="1"/>
</dbReference>
<dbReference type="GO" id="GO:0070043">
    <property type="term" value="F:rRNA (guanine-N7-)-methyltransferase activity"/>
    <property type="evidence" value="ECO:0007669"/>
    <property type="project" value="TreeGrafter"/>
</dbReference>
<keyword evidence="1" id="KW-0963">Cytoplasm</keyword>